<accession>A0ABT3G3W6</accession>
<proteinExistence type="predicted"/>
<dbReference type="EMBL" id="JAPDDR010000005">
    <property type="protein sequence ID" value="MCW1914191.1"/>
    <property type="molecule type" value="Genomic_DNA"/>
</dbReference>
<keyword evidence="1" id="KW-0812">Transmembrane</keyword>
<keyword evidence="1" id="KW-1133">Transmembrane helix</keyword>
<reference evidence="2" key="1">
    <citation type="submission" date="2022-10" db="EMBL/GenBank/DDBJ databases">
        <title>Luteolibacter sp. GHJ8, whole genome shotgun sequencing project.</title>
        <authorList>
            <person name="Zhao G."/>
            <person name="Shen L."/>
        </authorList>
    </citation>
    <scope>NUCLEOTIDE SEQUENCE</scope>
    <source>
        <strain evidence="2">GHJ8</strain>
    </source>
</reference>
<evidence type="ECO:0000313" key="2">
    <source>
        <dbReference type="EMBL" id="MCW1914191.1"/>
    </source>
</evidence>
<protein>
    <recommendedName>
        <fullName evidence="4">PH domain-containing protein</fullName>
    </recommendedName>
</protein>
<keyword evidence="1" id="KW-0472">Membrane</keyword>
<keyword evidence="3" id="KW-1185">Reference proteome</keyword>
<gene>
    <name evidence="2" type="ORF">OJ996_11435</name>
</gene>
<sequence>MFGLVLLAIWYAVSGHRSLEFAHHVFFAMMVAFSVVQYLRLRRLPDRKVEIDEQSIRLYPAGFWAVDVIPRRLILGKRDEGSELFVHFNDAGTERAMLFEETLIGKKRWAEFTGLLRDPADQVPAIPAGPRMRPA</sequence>
<dbReference type="Proteomes" id="UP001165653">
    <property type="component" value="Unassembled WGS sequence"/>
</dbReference>
<organism evidence="2 3">
    <name type="scientific">Luteolibacter rhizosphaerae</name>
    <dbReference type="NCBI Taxonomy" id="2989719"/>
    <lineage>
        <taxon>Bacteria</taxon>
        <taxon>Pseudomonadati</taxon>
        <taxon>Verrucomicrobiota</taxon>
        <taxon>Verrucomicrobiia</taxon>
        <taxon>Verrucomicrobiales</taxon>
        <taxon>Verrucomicrobiaceae</taxon>
        <taxon>Luteolibacter</taxon>
    </lineage>
</organism>
<name>A0ABT3G3W6_9BACT</name>
<evidence type="ECO:0000313" key="3">
    <source>
        <dbReference type="Proteomes" id="UP001165653"/>
    </source>
</evidence>
<feature type="transmembrane region" description="Helical" evidence="1">
    <location>
        <begin position="25"/>
        <end position="41"/>
    </location>
</feature>
<evidence type="ECO:0000256" key="1">
    <source>
        <dbReference type="SAM" id="Phobius"/>
    </source>
</evidence>
<dbReference type="RefSeq" id="WP_264513712.1">
    <property type="nucleotide sequence ID" value="NZ_JAPDDR010000005.1"/>
</dbReference>
<comment type="caution">
    <text evidence="2">The sequence shown here is derived from an EMBL/GenBank/DDBJ whole genome shotgun (WGS) entry which is preliminary data.</text>
</comment>
<evidence type="ECO:0008006" key="4">
    <source>
        <dbReference type="Google" id="ProtNLM"/>
    </source>
</evidence>